<organism evidence="1 2">
    <name type="scientific">Fragilariopsis cylindrus CCMP1102</name>
    <dbReference type="NCBI Taxonomy" id="635003"/>
    <lineage>
        <taxon>Eukaryota</taxon>
        <taxon>Sar</taxon>
        <taxon>Stramenopiles</taxon>
        <taxon>Ochrophyta</taxon>
        <taxon>Bacillariophyta</taxon>
        <taxon>Bacillariophyceae</taxon>
        <taxon>Bacillariophycidae</taxon>
        <taxon>Bacillariales</taxon>
        <taxon>Bacillariaceae</taxon>
        <taxon>Fragilariopsis</taxon>
    </lineage>
</organism>
<dbReference type="EMBL" id="KV784378">
    <property type="protein sequence ID" value="OEU08860.1"/>
    <property type="molecule type" value="Genomic_DNA"/>
</dbReference>
<dbReference type="AlphaFoldDB" id="A0A1E7ES66"/>
<sequence>MISIEQNHHRFLKNEYCFIIYLILSSFLLIHTQSEGYDPNKSRVSEDTMENFRNSPTEADLNTIPGLGKAGIKKLGECEVEDDKITNSYQLFGKFLMLKGPGNTEDQIEIASLEHMEKFWYWLKNRGINAHRSAIVRAIAEKSATFFQGIYDVNAYADDSDDEDE</sequence>
<gene>
    <name evidence="1" type="ORF">FRACYDRAFT_173993</name>
</gene>
<accession>A0A1E7ES66</accession>
<keyword evidence="2" id="KW-1185">Reference proteome</keyword>
<evidence type="ECO:0000313" key="1">
    <source>
        <dbReference type="EMBL" id="OEU08860.1"/>
    </source>
</evidence>
<dbReference type="Proteomes" id="UP000095751">
    <property type="component" value="Unassembled WGS sequence"/>
</dbReference>
<name>A0A1E7ES66_9STRA</name>
<dbReference type="InParanoid" id="A0A1E7ES66"/>
<protein>
    <submittedName>
        <fullName evidence="1">Uncharacterized protein</fullName>
    </submittedName>
</protein>
<proteinExistence type="predicted"/>
<dbReference type="OrthoDB" id="198303at2759"/>
<evidence type="ECO:0000313" key="2">
    <source>
        <dbReference type="Proteomes" id="UP000095751"/>
    </source>
</evidence>
<reference evidence="1 2" key="1">
    <citation type="submission" date="2016-09" db="EMBL/GenBank/DDBJ databases">
        <title>Extensive genetic diversity and differential bi-allelic expression allows diatom success in the polar Southern Ocean.</title>
        <authorList>
            <consortium name="DOE Joint Genome Institute"/>
            <person name="Mock T."/>
            <person name="Otillar R.P."/>
            <person name="Strauss J."/>
            <person name="Dupont C."/>
            <person name="Frickenhaus S."/>
            <person name="Maumus F."/>
            <person name="Mcmullan M."/>
            <person name="Sanges R."/>
            <person name="Schmutz J."/>
            <person name="Toseland A."/>
            <person name="Valas R."/>
            <person name="Veluchamy A."/>
            <person name="Ward B.J."/>
            <person name="Allen A."/>
            <person name="Barry K."/>
            <person name="Falciatore A."/>
            <person name="Ferrante M."/>
            <person name="Fortunato A.E."/>
            <person name="Gloeckner G."/>
            <person name="Gruber A."/>
            <person name="Hipkin R."/>
            <person name="Janech M."/>
            <person name="Kroth P."/>
            <person name="Leese F."/>
            <person name="Lindquist E."/>
            <person name="Lyon B.R."/>
            <person name="Martin J."/>
            <person name="Mayer C."/>
            <person name="Parker M."/>
            <person name="Quesneville H."/>
            <person name="Raymond J."/>
            <person name="Uhlig C."/>
            <person name="Valentin K.U."/>
            <person name="Worden A.Z."/>
            <person name="Armbrust E.V."/>
            <person name="Bowler C."/>
            <person name="Green B."/>
            <person name="Moulton V."/>
            <person name="Van Oosterhout C."/>
            <person name="Grigoriev I."/>
        </authorList>
    </citation>
    <scope>NUCLEOTIDE SEQUENCE [LARGE SCALE GENOMIC DNA]</scope>
    <source>
        <strain evidence="1 2">CCMP1102</strain>
    </source>
</reference>
<dbReference type="KEGG" id="fcy:FRACYDRAFT_173993"/>